<feature type="transmembrane region" description="Helical" evidence="6">
    <location>
        <begin position="190"/>
        <end position="214"/>
    </location>
</feature>
<evidence type="ECO:0000313" key="8">
    <source>
        <dbReference type="EMBL" id="EME43579.1"/>
    </source>
</evidence>
<dbReference type="OrthoDB" id="444631at2759"/>
<feature type="transmembrane region" description="Helical" evidence="6">
    <location>
        <begin position="37"/>
        <end position="58"/>
    </location>
</feature>
<dbReference type="InterPro" id="IPR049326">
    <property type="entry name" value="Rhodopsin_dom_fungi"/>
</dbReference>
<dbReference type="AlphaFoldDB" id="M2Y5Q6"/>
<feature type="transmembrane region" description="Helical" evidence="6">
    <location>
        <begin position="107"/>
        <end position="127"/>
    </location>
</feature>
<dbReference type="eggNOG" id="ENOG502S025">
    <property type="taxonomic scope" value="Eukaryota"/>
</dbReference>
<organism evidence="8 9">
    <name type="scientific">Dothistroma septosporum (strain NZE10 / CBS 128990)</name>
    <name type="common">Red band needle blight fungus</name>
    <name type="synonym">Mycosphaerella pini</name>
    <dbReference type="NCBI Taxonomy" id="675120"/>
    <lineage>
        <taxon>Eukaryota</taxon>
        <taxon>Fungi</taxon>
        <taxon>Dikarya</taxon>
        <taxon>Ascomycota</taxon>
        <taxon>Pezizomycotina</taxon>
        <taxon>Dothideomycetes</taxon>
        <taxon>Dothideomycetidae</taxon>
        <taxon>Mycosphaerellales</taxon>
        <taxon>Mycosphaerellaceae</taxon>
        <taxon>Dothistroma</taxon>
    </lineage>
</organism>
<reference evidence="8 9" key="2">
    <citation type="journal article" date="2012" name="PLoS Pathog.">
        <title>Diverse lifestyles and strategies of plant pathogenesis encoded in the genomes of eighteen Dothideomycetes fungi.</title>
        <authorList>
            <person name="Ohm R.A."/>
            <person name="Feau N."/>
            <person name="Henrissat B."/>
            <person name="Schoch C.L."/>
            <person name="Horwitz B.A."/>
            <person name="Barry K.W."/>
            <person name="Condon B.J."/>
            <person name="Copeland A.C."/>
            <person name="Dhillon B."/>
            <person name="Glaser F."/>
            <person name="Hesse C.N."/>
            <person name="Kosti I."/>
            <person name="LaButti K."/>
            <person name="Lindquist E.A."/>
            <person name="Lucas S."/>
            <person name="Salamov A.A."/>
            <person name="Bradshaw R.E."/>
            <person name="Ciuffetti L."/>
            <person name="Hamelin R.C."/>
            <person name="Kema G.H.J."/>
            <person name="Lawrence C."/>
            <person name="Scott J.A."/>
            <person name="Spatafora J.W."/>
            <person name="Turgeon B.G."/>
            <person name="de Wit P.J.G.M."/>
            <person name="Zhong S."/>
            <person name="Goodwin S.B."/>
            <person name="Grigoriev I.V."/>
        </authorList>
    </citation>
    <scope>NUCLEOTIDE SEQUENCE [LARGE SCALE GENOMIC DNA]</scope>
    <source>
        <strain evidence="9">NZE10 / CBS 128990</strain>
    </source>
</reference>
<accession>M2Y5Q6</accession>
<protein>
    <recommendedName>
        <fullName evidence="7">Rhodopsin domain-containing protein</fullName>
    </recommendedName>
</protein>
<dbReference type="HOGENOM" id="CLU_028200_0_2_1"/>
<dbReference type="Pfam" id="PF20684">
    <property type="entry name" value="Fung_rhodopsin"/>
    <property type="match status" value="1"/>
</dbReference>
<dbReference type="Proteomes" id="UP000016933">
    <property type="component" value="Unassembled WGS sequence"/>
</dbReference>
<dbReference type="PANTHER" id="PTHR33048">
    <property type="entry name" value="PTH11-LIKE INTEGRAL MEMBRANE PROTEIN (AFU_ORTHOLOGUE AFUA_5G11245)"/>
    <property type="match status" value="1"/>
</dbReference>
<dbReference type="GO" id="GO:0016020">
    <property type="term" value="C:membrane"/>
    <property type="evidence" value="ECO:0007669"/>
    <property type="project" value="UniProtKB-SubCell"/>
</dbReference>
<evidence type="ECO:0000256" key="1">
    <source>
        <dbReference type="ARBA" id="ARBA00004141"/>
    </source>
</evidence>
<evidence type="ECO:0000256" key="4">
    <source>
        <dbReference type="ARBA" id="ARBA00023136"/>
    </source>
</evidence>
<name>M2Y5Q6_DOTSN</name>
<gene>
    <name evidence="8" type="ORF">DOTSEDRAFT_174493</name>
</gene>
<feature type="transmembrane region" description="Helical" evidence="6">
    <location>
        <begin position="147"/>
        <end position="170"/>
    </location>
</feature>
<evidence type="ECO:0000313" key="9">
    <source>
        <dbReference type="Proteomes" id="UP000016933"/>
    </source>
</evidence>
<evidence type="ECO:0000256" key="5">
    <source>
        <dbReference type="ARBA" id="ARBA00038359"/>
    </source>
</evidence>
<keyword evidence="4 6" id="KW-0472">Membrane</keyword>
<dbReference type="PANTHER" id="PTHR33048:SF47">
    <property type="entry name" value="INTEGRAL MEMBRANE PROTEIN-RELATED"/>
    <property type="match status" value="1"/>
</dbReference>
<dbReference type="InterPro" id="IPR052337">
    <property type="entry name" value="SAT4-like"/>
</dbReference>
<keyword evidence="2 6" id="KW-0812">Transmembrane</keyword>
<evidence type="ECO:0000256" key="6">
    <source>
        <dbReference type="SAM" id="Phobius"/>
    </source>
</evidence>
<dbReference type="EMBL" id="KB446540">
    <property type="protein sequence ID" value="EME43579.1"/>
    <property type="molecule type" value="Genomic_DNA"/>
</dbReference>
<reference evidence="9" key="1">
    <citation type="journal article" date="2012" name="PLoS Genet.">
        <title>The genomes of the fungal plant pathogens Cladosporium fulvum and Dothistroma septosporum reveal adaptation to different hosts and lifestyles but also signatures of common ancestry.</title>
        <authorList>
            <person name="de Wit P.J.G.M."/>
            <person name="van der Burgt A."/>
            <person name="Oekmen B."/>
            <person name="Stergiopoulos I."/>
            <person name="Abd-Elsalam K.A."/>
            <person name="Aerts A.L."/>
            <person name="Bahkali A.H."/>
            <person name="Beenen H.G."/>
            <person name="Chettri P."/>
            <person name="Cox M.P."/>
            <person name="Datema E."/>
            <person name="de Vries R.P."/>
            <person name="Dhillon B."/>
            <person name="Ganley A.R."/>
            <person name="Griffiths S.A."/>
            <person name="Guo Y."/>
            <person name="Hamelin R.C."/>
            <person name="Henrissat B."/>
            <person name="Kabir M.S."/>
            <person name="Jashni M.K."/>
            <person name="Kema G."/>
            <person name="Klaubauf S."/>
            <person name="Lapidus A."/>
            <person name="Levasseur A."/>
            <person name="Lindquist E."/>
            <person name="Mehrabi R."/>
            <person name="Ohm R.A."/>
            <person name="Owen T.J."/>
            <person name="Salamov A."/>
            <person name="Schwelm A."/>
            <person name="Schijlen E."/>
            <person name="Sun H."/>
            <person name="van den Burg H.A."/>
            <person name="van Ham R.C.H.J."/>
            <person name="Zhang S."/>
            <person name="Goodwin S.B."/>
            <person name="Grigoriev I.V."/>
            <person name="Collemare J."/>
            <person name="Bradshaw R.E."/>
        </authorList>
    </citation>
    <scope>NUCLEOTIDE SEQUENCE [LARGE SCALE GENOMIC DNA]</scope>
    <source>
        <strain evidence="9">NZE10 / CBS 128990</strain>
    </source>
</reference>
<dbReference type="STRING" id="675120.M2Y5Q6"/>
<feature type="transmembrane region" description="Helical" evidence="6">
    <location>
        <begin position="226"/>
        <end position="253"/>
    </location>
</feature>
<feature type="transmembrane region" description="Helical" evidence="6">
    <location>
        <begin position="273"/>
        <end position="294"/>
    </location>
</feature>
<dbReference type="OMA" id="DWAIWIL"/>
<comment type="similarity">
    <text evidence="5">Belongs to the SAT4 family.</text>
</comment>
<proteinExistence type="inferred from homology"/>
<sequence length="388" mass="41997">MIRRGFREDYDDSIPINEQPTSATAVHFGAGDIGWTAFGPSIGLSLLATVIVVLRWYTRARLVRIVGLDDWVILISLLLCWVITASIGVAIFAGIGKYHTGPGAINTILIVKLIIVVNTVWATTVNITKASILVQYLRVFNDRIIRICCWILMAALLPATCWGVFGGIFLCSPTAKLWNVQLPGHCRNAQTYWASVAGVNIGLDFLTLVLPIPVIGGLHLPRKQKFLTILVFILGFMVCGVSCVRLGTVIATADLGDPVKSGIWAVTWSAVEANVGVICASLLALKAFIVKLFPSLMEESRLPRHQMRLPEVASAGTIWNPGDSEVPTPGCSGTASWAPTPNSVRNSSFSAANLLYMMKVESVPEDQRLGATPNEILVRGNTVGLRSF</sequence>
<feature type="transmembrane region" description="Helical" evidence="6">
    <location>
        <begin position="70"/>
        <end position="95"/>
    </location>
</feature>
<evidence type="ECO:0000259" key="7">
    <source>
        <dbReference type="Pfam" id="PF20684"/>
    </source>
</evidence>
<comment type="subcellular location">
    <subcellularLocation>
        <location evidence="1">Membrane</location>
        <topology evidence="1">Multi-pass membrane protein</topology>
    </subcellularLocation>
</comment>
<feature type="domain" description="Rhodopsin" evidence="7">
    <location>
        <begin position="54"/>
        <end position="290"/>
    </location>
</feature>
<keyword evidence="3 6" id="KW-1133">Transmembrane helix</keyword>
<evidence type="ECO:0000256" key="2">
    <source>
        <dbReference type="ARBA" id="ARBA00022692"/>
    </source>
</evidence>
<evidence type="ECO:0000256" key="3">
    <source>
        <dbReference type="ARBA" id="ARBA00022989"/>
    </source>
</evidence>
<keyword evidence="9" id="KW-1185">Reference proteome</keyword>